<organism evidence="2 3">
    <name type="scientific">Chryseobacterium cheonjiense</name>
    <dbReference type="NCBI Taxonomy" id="2728845"/>
    <lineage>
        <taxon>Bacteria</taxon>
        <taxon>Pseudomonadati</taxon>
        <taxon>Bacteroidota</taxon>
        <taxon>Flavobacteriia</taxon>
        <taxon>Flavobacteriales</taxon>
        <taxon>Weeksellaceae</taxon>
        <taxon>Chryseobacterium group</taxon>
        <taxon>Chryseobacterium</taxon>
    </lineage>
</organism>
<accession>A0A7Y0FI63</accession>
<sequence length="250" mass="30165">MQLIPNKTFALQTDLGLYCRTGRDQPETSIQEHTFHYRRLVYNIIKDTMKTAFPIARKLIGKKRWKKSVAYFFENHKCETPQIWKLPSEFCEFYEKNPFPFKKEFPFLKELLQYEWLEIDVFMMEDLPVEKFKTTRLSKKDILIPNPEIRILPLQYPVHIKKIKQITQEDKEQYFVSIHRDYYTKQVKFNDLSFALVEMLIRINEEETSIFDLENLFSKYENDTGKTEKVIDTFIDFALRNNLILGFKNN</sequence>
<reference evidence="2 3" key="1">
    <citation type="submission" date="2020-04" db="EMBL/GenBank/DDBJ databases">
        <title>Chryseobacterium sp. RJ-7-14 sp. nov., isolated from Jeju soil.</title>
        <authorList>
            <person name="Dahal R.H."/>
            <person name="Chaudhary D.K."/>
        </authorList>
    </citation>
    <scope>NUCLEOTIDE SEQUENCE [LARGE SCALE GENOMIC DNA]</scope>
    <source>
        <strain evidence="2 3">RJ-7-14</strain>
    </source>
</reference>
<dbReference type="InterPro" id="IPR018640">
    <property type="entry name" value="DUF2063"/>
</dbReference>
<dbReference type="Gene3D" id="1.10.150.690">
    <property type="entry name" value="DUF2063"/>
    <property type="match status" value="1"/>
</dbReference>
<dbReference type="EMBL" id="JABBGF010000001">
    <property type="protein sequence ID" value="NML57129.1"/>
    <property type="molecule type" value="Genomic_DNA"/>
</dbReference>
<feature type="domain" description="Putative DNA-binding" evidence="1">
    <location>
        <begin position="11"/>
        <end position="93"/>
    </location>
</feature>
<protein>
    <recommendedName>
        <fullName evidence="1">Putative DNA-binding domain-containing protein</fullName>
    </recommendedName>
</protein>
<name>A0A7Y0FI63_9FLAO</name>
<dbReference type="RefSeq" id="WP_169230481.1">
    <property type="nucleotide sequence ID" value="NZ_JABBGF010000001.1"/>
</dbReference>
<dbReference type="Pfam" id="PF09836">
    <property type="entry name" value="DUF2063"/>
    <property type="match status" value="1"/>
</dbReference>
<dbReference type="InterPro" id="IPR044922">
    <property type="entry name" value="DUF2063_N_sf"/>
</dbReference>
<gene>
    <name evidence="2" type="ORF">HHL20_07205</name>
</gene>
<keyword evidence="3" id="KW-1185">Reference proteome</keyword>
<evidence type="ECO:0000313" key="3">
    <source>
        <dbReference type="Proteomes" id="UP000552615"/>
    </source>
</evidence>
<evidence type="ECO:0000259" key="1">
    <source>
        <dbReference type="Pfam" id="PF09836"/>
    </source>
</evidence>
<dbReference type="AlphaFoldDB" id="A0A7Y0FI63"/>
<dbReference type="Proteomes" id="UP000552615">
    <property type="component" value="Unassembled WGS sequence"/>
</dbReference>
<evidence type="ECO:0000313" key="2">
    <source>
        <dbReference type="EMBL" id="NML57129.1"/>
    </source>
</evidence>
<proteinExistence type="predicted"/>
<comment type="caution">
    <text evidence="2">The sequence shown here is derived from an EMBL/GenBank/DDBJ whole genome shotgun (WGS) entry which is preliminary data.</text>
</comment>